<protein>
    <recommendedName>
        <fullName evidence="2">DUF8032 domain-containing protein</fullName>
    </recommendedName>
</protein>
<evidence type="ECO:0000256" key="1">
    <source>
        <dbReference type="SAM" id="MobiDB-lite"/>
    </source>
</evidence>
<feature type="compositionally biased region" description="Low complexity" evidence="1">
    <location>
        <begin position="93"/>
        <end position="115"/>
    </location>
</feature>
<reference evidence="3" key="2">
    <citation type="journal article" date="2023" name="IMA Fungus">
        <title>Comparative genomic study of the Penicillium genus elucidates a diverse pangenome and 15 lateral gene transfer events.</title>
        <authorList>
            <person name="Petersen C."/>
            <person name="Sorensen T."/>
            <person name="Nielsen M.R."/>
            <person name="Sondergaard T.E."/>
            <person name="Sorensen J.L."/>
            <person name="Fitzpatrick D.A."/>
            <person name="Frisvad J.C."/>
            <person name="Nielsen K.L."/>
        </authorList>
    </citation>
    <scope>NUCLEOTIDE SEQUENCE</scope>
    <source>
        <strain evidence="3">IBT 30728</strain>
    </source>
</reference>
<accession>A0A9W9XLY0</accession>
<name>A0A9W9XLY0_9EURO</name>
<feature type="compositionally biased region" description="Basic residues" evidence="1">
    <location>
        <begin position="279"/>
        <end position="291"/>
    </location>
</feature>
<feature type="compositionally biased region" description="Low complexity" evidence="1">
    <location>
        <begin position="400"/>
        <end position="413"/>
    </location>
</feature>
<dbReference type="InterPro" id="IPR058345">
    <property type="entry name" value="DUF8032"/>
</dbReference>
<evidence type="ECO:0000313" key="3">
    <source>
        <dbReference type="EMBL" id="KAJ5495000.1"/>
    </source>
</evidence>
<feature type="compositionally biased region" description="Low complexity" evidence="1">
    <location>
        <begin position="377"/>
        <end position="387"/>
    </location>
</feature>
<dbReference type="GeneID" id="81619969"/>
<feature type="region of interest" description="Disordered" evidence="1">
    <location>
        <begin position="271"/>
        <end position="454"/>
    </location>
</feature>
<feature type="compositionally biased region" description="Basic and acidic residues" evidence="1">
    <location>
        <begin position="350"/>
        <end position="359"/>
    </location>
</feature>
<feature type="region of interest" description="Disordered" evidence="1">
    <location>
        <begin position="673"/>
        <end position="697"/>
    </location>
</feature>
<comment type="caution">
    <text evidence="3">The sequence shown here is derived from an EMBL/GenBank/DDBJ whole genome shotgun (WGS) entry which is preliminary data.</text>
</comment>
<organism evidence="3 4">
    <name type="scientific">Penicillium diatomitis</name>
    <dbReference type="NCBI Taxonomy" id="2819901"/>
    <lineage>
        <taxon>Eukaryota</taxon>
        <taxon>Fungi</taxon>
        <taxon>Dikarya</taxon>
        <taxon>Ascomycota</taxon>
        <taxon>Pezizomycotina</taxon>
        <taxon>Eurotiomycetes</taxon>
        <taxon>Eurotiomycetidae</taxon>
        <taxon>Eurotiales</taxon>
        <taxon>Aspergillaceae</taxon>
        <taxon>Penicillium</taxon>
    </lineage>
</organism>
<feature type="compositionally biased region" description="Pro residues" evidence="1">
    <location>
        <begin position="55"/>
        <end position="64"/>
    </location>
</feature>
<keyword evidence="4" id="KW-1185">Reference proteome</keyword>
<sequence length="697" mass="76739">MATTAQMQRPAYPPIYHTPQSNSPASVASQPHDPHGRHMYTQSPQMPHQMYGYPPYGPINPVQPSPYATHGPPAQTHPLTSQPMMMPPQTTTAAHISQHQSQHASAPSLSSSPILKMDSTQNTSMQRPMLNPPLFSPSQVSMPSGGIHQISSAGTSSSAAPGPIPATTPLVVRQDSNGVQWIAFEYSRDRVKMEYTIRCDVESVNVDNLSQDFKTENCVYPRACCSKDQYRGNRLVYETECNTVGWALAELNPSLRGKRGLIQRAVDSWRNSNQDQRLRSRRVRRQAKANYRKQSTAPPTPHMPTAMGLGSGLPSVPAMSGHQGPRHSLSGPGTMPGMAPPQLHHHHHTHLDGSPKIEEVSGPTELPDASQRRDDPAATPAVPVTADLRPAQTFHDASRHPPSTSTRPSTLLHDSGLGALPPSRTIATSTRQTRANDSNNSEGDELSPSNDDLFGALPAGKRRTFILVEDPQRGARVRVKVTLDKVNMDEIPDSYRKANAVYPRTYFPIQMKDAPGASVPHSRFSRDDAELGDDADVAVGRTIVLAPSLDGDYEIEVPQLSRRRHRKEILLNDLSYRLSWSQSRVFAERMLFLQRSHPVPLRHNFREAKIATVANQDGLTSGTFFFFFSPILLVDAYRNKMRSSILAAGSDPSEVPDHLDTRRGKRRFLQRCAQSDDEGGIESGSGGASRRAVEEIE</sequence>
<proteinExistence type="predicted"/>
<dbReference type="PANTHER" id="PTHR22949">
    <property type="entry name" value="WHITE COLLAR 2 PROTEIN WC2"/>
    <property type="match status" value="1"/>
</dbReference>
<dbReference type="Proteomes" id="UP001148312">
    <property type="component" value="Unassembled WGS sequence"/>
</dbReference>
<dbReference type="PANTHER" id="PTHR22949:SF0">
    <property type="entry name" value="RE27538P"/>
    <property type="match status" value="1"/>
</dbReference>
<evidence type="ECO:0000313" key="4">
    <source>
        <dbReference type="Proteomes" id="UP001148312"/>
    </source>
</evidence>
<feature type="compositionally biased region" description="Polar residues" evidence="1">
    <location>
        <begin position="77"/>
        <end position="92"/>
    </location>
</feature>
<dbReference type="Pfam" id="PF26087">
    <property type="entry name" value="DUF8032"/>
    <property type="match status" value="1"/>
</dbReference>
<feature type="compositionally biased region" description="Polar residues" evidence="1">
    <location>
        <begin position="425"/>
        <end position="441"/>
    </location>
</feature>
<dbReference type="RefSeq" id="XP_056794013.1">
    <property type="nucleotide sequence ID" value="XM_056929720.1"/>
</dbReference>
<dbReference type="AlphaFoldDB" id="A0A9W9XLY0"/>
<feature type="domain" description="DUF8032" evidence="2">
    <location>
        <begin position="179"/>
        <end position="273"/>
    </location>
</feature>
<feature type="compositionally biased region" description="Low complexity" evidence="1">
    <location>
        <begin position="150"/>
        <end position="169"/>
    </location>
</feature>
<feature type="compositionally biased region" description="Polar residues" evidence="1">
    <location>
        <begin position="18"/>
        <end position="29"/>
    </location>
</feature>
<reference evidence="3" key="1">
    <citation type="submission" date="2022-12" db="EMBL/GenBank/DDBJ databases">
        <authorList>
            <person name="Petersen C."/>
        </authorList>
    </citation>
    <scope>NUCLEOTIDE SEQUENCE</scope>
    <source>
        <strain evidence="3">IBT 30728</strain>
    </source>
</reference>
<feature type="region of interest" description="Disordered" evidence="1">
    <location>
        <begin position="1"/>
        <end position="169"/>
    </location>
</feature>
<dbReference type="EMBL" id="JAPWDQ010000001">
    <property type="protein sequence ID" value="KAJ5495000.1"/>
    <property type="molecule type" value="Genomic_DNA"/>
</dbReference>
<gene>
    <name evidence="3" type="ORF">N7539_000116</name>
</gene>
<evidence type="ECO:0000259" key="2">
    <source>
        <dbReference type="Pfam" id="PF26087"/>
    </source>
</evidence>